<dbReference type="AlphaFoldDB" id="A0A9R0P555"/>
<keyword evidence="6" id="KW-0813">Transport</keyword>
<dbReference type="CDD" id="cd18121">
    <property type="entry name" value="ATP-synt_Fo_c"/>
    <property type="match status" value="1"/>
</dbReference>
<sequence>MHVSNIVLAQAATQAVNINPGLAAIGYGLGAIGPGIGVGLIFAAVINGTARQPEAQGKLQGIGFSTFVLTEVLALIGIVIYFIASAAGA</sequence>
<evidence type="ECO:0000256" key="5">
    <source>
        <dbReference type="ARBA" id="ARBA00023136"/>
    </source>
</evidence>
<dbReference type="PRINTS" id="PR00124">
    <property type="entry name" value="ATPASEC"/>
</dbReference>
<dbReference type="GO" id="GO:0005886">
    <property type="term" value="C:plasma membrane"/>
    <property type="evidence" value="ECO:0007669"/>
    <property type="project" value="UniProtKB-SubCell"/>
</dbReference>
<keyword evidence="6" id="KW-1003">Cell membrane</keyword>
<keyword evidence="6" id="KW-0375">Hydrogen ion transport</keyword>
<evidence type="ECO:0000256" key="4">
    <source>
        <dbReference type="ARBA" id="ARBA00022989"/>
    </source>
</evidence>
<dbReference type="InterPro" id="IPR035921">
    <property type="entry name" value="F/V-ATP_Csub_sf"/>
</dbReference>
<keyword evidence="9" id="KW-1185">Reference proteome</keyword>
<comment type="function">
    <text evidence="6">Key component of the F(0) channel; it plays a direct role in translocation across the membrane. A homomeric c-ring of between 10-14 subunits forms the central stalk rotor element with the F(1) delta and epsilon subunits.</text>
</comment>
<feature type="domain" description="V-ATPase proteolipid subunit C-like" evidence="7">
    <location>
        <begin position="23"/>
        <end position="83"/>
    </location>
</feature>
<dbReference type="InterPro" id="IPR000454">
    <property type="entry name" value="ATP_synth_F0_csu"/>
</dbReference>
<evidence type="ECO:0000256" key="1">
    <source>
        <dbReference type="ARBA" id="ARBA00004141"/>
    </source>
</evidence>
<organism evidence="8 9">
    <name type="scientific">Amycolatopsis mediterranei (strain S699)</name>
    <name type="common">Nocardia mediterranei</name>
    <dbReference type="NCBI Taxonomy" id="713604"/>
    <lineage>
        <taxon>Bacteria</taxon>
        <taxon>Bacillati</taxon>
        <taxon>Actinomycetota</taxon>
        <taxon>Actinomycetes</taxon>
        <taxon>Pseudonocardiales</taxon>
        <taxon>Pseudonocardiaceae</taxon>
        <taxon>Amycolatopsis</taxon>
    </lineage>
</organism>
<dbReference type="Gene3D" id="1.20.20.10">
    <property type="entry name" value="F1F0 ATP synthase subunit C"/>
    <property type="match status" value="1"/>
</dbReference>
<dbReference type="EMBL" id="CP002896">
    <property type="protein sequence ID" value="AEK46460.1"/>
    <property type="molecule type" value="Genomic_DNA"/>
</dbReference>
<evidence type="ECO:0000259" key="7">
    <source>
        <dbReference type="Pfam" id="PF00137"/>
    </source>
</evidence>
<dbReference type="InterPro" id="IPR038662">
    <property type="entry name" value="ATP_synth_F0_csu_sf"/>
</dbReference>
<feature type="site" description="Reversibly protonated during proton transport" evidence="6">
    <location>
        <position position="71"/>
    </location>
</feature>
<protein>
    <recommendedName>
        <fullName evidence="6">ATP synthase subunit c</fullName>
    </recommendedName>
    <alternativeName>
        <fullName evidence="6">ATP synthase F(0) sector subunit c</fullName>
    </alternativeName>
    <alternativeName>
        <fullName evidence="6">F-type ATPase subunit c</fullName>
        <shortName evidence="6">F-ATPase subunit c</shortName>
    </alternativeName>
    <alternativeName>
        <fullName evidence="6">Lipid-binding protein</fullName>
    </alternativeName>
</protein>
<dbReference type="GO" id="GO:0033177">
    <property type="term" value="C:proton-transporting two-sector ATPase complex, proton-transporting domain"/>
    <property type="evidence" value="ECO:0007669"/>
    <property type="project" value="InterPro"/>
</dbReference>
<comment type="similarity">
    <text evidence="2 6">Belongs to the ATPase C chain family.</text>
</comment>
<proteinExistence type="inferred from homology"/>
<keyword evidence="6" id="KW-0066">ATP synthesis</keyword>
<dbReference type="HAMAP" id="MF_01396">
    <property type="entry name" value="ATP_synth_c_bact"/>
    <property type="match status" value="1"/>
</dbReference>
<dbReference type="GO" id="GO:0008289">
    <property type="term" value="F:lipid binding"/>
    <property type="evidence" value="ECO:0007669"/>
    <property type="project" value="UniProtKB-KW"/>
</dbReference>
<keyword evidence="3 6" id="KW-0812">Transmembrane</keyword>
<keyword evidence="4 6" id="KW-1133">Transmembrane helix</keyword>
<evidence type="ECO:0000313" key="8">
    <source>
        <dbReference type="EMBL" id="AEK46460.1"/>
    </source>
</evidence>
<evidence type="ECO:0000313" key="9">
    <source>
        <dbReference type="Proteomes" id="UP000006138"/>
    </source>
</evidence>
<gene>
    <name evidence="6" type="primary">atpE</name>
    <name evidence="8" type="ordered locus">RAM_39965</name>
</gene>
<keyword evidence="5 6" id="KW-0472">Membrane</keyword>
<keyword evidence="6" id="KW-0446">Lipid-binding</keyword>
<evidence type="ECO:0000256" key="3">
    <source>
        <dbReference type="ARBA" id="ARBA00022692"/>
    </source>
</evidence>
<reference evidence="8 9" key="1">
    <citation type="journal article" date="2011" name="J. Bacteriol.">
        <title>Whole genome sequence of the rifamycin B-producing strain Amycolatopsis mediterranei S699.</title>
        <authorList>
            <person name="Verma M."/>
            <person name="Kaur J."/>
            <person name="Kumar M."/>
            <person name="Kumari K."/>
            <person name="Saxena A."/>
            <person name="Anand S."/>
            <person name="Nigam A."/>
            <person name="Ravi V."/>
            <person name="Raghuvanshi S."/>
            <person name="Khurana P."/>
            <person name="Tyagi A.K."/>
            <person name="Khurana J.P."/>
            <person name="Lal R."/>
        </authorList>
    </citation>
    <scope>NUCLEOTIDE SEQUENCE [LARGE SCALE GENOMIC DNA]</scope>
    <source>
        <strain evidence="8 9">S699</strain>
    </source>
</reference>
<dbReference type="Pfam" id="PF00137">
    <property type="entry name" value="ATP-synt_C"/>
    <property type="match status" value="1"/>
</dbReference>
<dbReference type="GO" id="GO:0045259">
    <property type="term" value="C:proton-transporting ATP synthase complex"/>
    <property type="evidence" value="ECO:0007669"/>
    <property type="project" value="UniProtKB-KW"/>
</dbReference>
<dbReference type="InterPro" id="IPR002379">
    <property type="entry name" value="ATPase_proteolipid_c-like_dom"/>
</dbReference>
<dbReference type="KEGG" id="amn:RAM_39965"/>
<keyword evidence="6" id="KW-0138">CF(0)</keyword>
<evidence type="ECO:0000256" key="2">
    <source>
        <dbReference type="ARBA" id="ARBA00006704"/>
    </source>
</evidence>
<dbReference type="GO" id="GO:0046933">
    <property type="term" value="F:proton-transporting ATP synthase activity, rotational mechanism"/>
    <property type="evidence" value="ECO:0007669"/>
    <property type="project" value="UniProtKB-UniRule"/>
</dbReference>
<comment type="subunit">
    <text evidence="6">F-type ATPases have 2 components, F(1) - the catalytic core - and F(0) - the membrane proton channel. F(1) has five subunits: alpha(3), beta(3), gamma(1), delta(1), epsilon(1). F(0) has three main subunits: a(1), b(2) and c(10-14). The alpha and beta chains form an alternating ring which encloses part of the gamma chain. F(1) is attached to F(0) by a central stalk formed by the gamma and epsilon chains, while a peripheral stalk is formed by the delta and b chains.</text>
</comment>
<comment type="subcellular location">
    <subcellularLocation>
        <location evidence="6">Cell membrane</location>
        <topology evidence="6">Multi-pass membrane protein</topology>
    </subcellularLocation>
    <subcellularLocation>
        <location evidence="1">Membrane</location>
        <topology evidence="1">Multi-pass membrane protein</topology>
    </subcellularLocation>
</comment>
<comment type="function">
    <text evidence="6">F(1)F(0) ATP synthase produces ATP from ADP in the presence of a proton or sodium gradient. F-type ATPases consist of two structural domains, F(1) containing the extramembraneous catalytic core and F(0) containing the membrane proton channel, linked together by a central stalk and a peripheral stalk. During catalysis, ATP synthesis in the catalytic domain of F(1) is coupled via a rotary mechanism of the central stalk subunits to proton translocation.</text>
</comment>
<name>A0A9R0P555_AMYMS</name>
<accession>A0A9R0P555</accession>
<dbReference type="Proteomes" id="UP000006138">
    <property type="component" value="Chromosome"/>
</dbReference>
<feature type="transmembrane region" description="Helical" evidence="6">
    <location>
        <begin position="62"/>
        <end position="84"/>
    </location>
</feature>
<evidence type="ECO:0000256" key="6">
    <source>
        <dbReference type="HAMAP-Rule" id="MF_01396"/>
    </source>
</evidence>
<feature type="transmembrane region" description="Helical" evidence="6">
    <location>
        <begin position="24"/>
        <end position="50"/>
    </location>
</feature>
<dbReference type="SUPFAM" id="SSF81333">
    <property type="entry name" value="F1F0 ATP synthase subunit C"/>
    <property type="match status" value="1"/>
</dbReference>
<keyword evidence="6" id="KW-0406">Ion transport</keyword>